<evidence type="ECO:0000313" key="4">
    <source>
        <dbReference type="EMBL" id="AOZ69656.1"/>
    </source>
</evidence>
<dbReference type="Proteomes" id="UP000176562">
    <property type="component" value="Chromosome"/>
</dbReference>
<dbReference type="InterPro" id="IPR050832">
    <property type="entry name" value="Bact_Acetyltransf"/>
</dbReference>
<evidence type="ECO:0000256" key="2">
    <source>
        <dbReference type="ARBA" id="ARBA00023315"/>
    </source>
</evidence>
<gene>
    <name evidence="4" type="ORF">LPB142_10285</name>
</gene>
<dbReference type="PANTHER" id="PTHR43877">
    <property type="entry name" value="AMINOALKYLPHOSPHONATE N-ACETYLTRANSFERASE-RELATED-RELATED"/>
    <property type="match status" value="1"/>
</dbReference>
<evidence type="ECO:0000259" key="3">
    <source>
        <dbReference type="PROSITE" id="PS51186"/>
    </source>
</evidence>
<dbReference type="Gene3D" id="3.40.630.30">
    <property type="match status" value="1"/>
</dbReference>
<organism evidence="4 5">
    <name type="scientific">Rhodobacter xanthinilyticus</name>
    <dbReference type="NCBI Taxonomy" id="1850250"/>
    <lineage>
        <taxon>Bacteria</taxon>
        <taxon>Pseudomonadati</taxon>
        <taxon>Pseudomonadota</taxon>
        <taxon>Alphaproteobacteria</taxon>
        <taxon>Rhodobacterales</taxon>
        <taxon>Rhodobacter group</taxon>
        <taxon>Rhodobacter</taxon>
    </lineage>
</organism>
<proteinExistence type="predicted"/>
<dbReference type="PROSITE" id="PS51186">
    <property type="entry name" value="GNAT"/>
    <property type="match status" value="1"/>
</dbReference>
<name>A0A1D9MCT2_9RHOB</name>
<protein>
    <recommendedName>
        <fullName evidence="3">N-acetyltransferase domain-containing protein</fullName>
    </recommendedName>
</protein>
<accession>A0A1D9MCT2</accession>
<keyword evidence="2" id="KW-0012">Acyltransferase</keyword>
<keyword evidence="1" id="KW-0808">Transferase</keyword>
<dbReference type="InterPro" id="IPR000182">
    <property type="entry name" value="GNAT_dom"/>
</dbReference>
<dbReference type="AlphaFoldDB" id="A0A1D9MCT2"/>
<dbReference type="KEGG" id="rhp:LPB142_10285"/>
<dbReference type="GO" id="GO:0016747">
    <property type="term" value="F:acyltransferase activity, transferring groups other than amino-acyl groups"/>
    <property type="evidence" value="ECO:0007669"/>
    <property type="project" value="InterPro"/>
</dbReference>
<sequence length="147" mass="16124">MSLTIRPVEGPDRAAWETLFRGYAAFYATDPAPVLERVWGWVTDPEEPYWAEIAWGEAGQALGLVQYSLMHRSLSGGAVVYLSDLFTQPAARGLGVGRALIERVRAFARENGYPSVRWLTAETNAPARALYDSFAPASGFILYAVAP</sequence>
<dbReference type="SUPFAM" id="SSF55729">
    <property type="entry name" value="Acyl-CoA N-acyltransferases (Nat)"/>
    <property type="match status" value="1"/>
</dbReference>
<dbReference type="InterPro" id="IPR016181">
    <property type="entry name" value="Acyl_CoA_acyltransferase"/>
</dbReference>
<dbReference type="EMBL" id="CP017781">
    <property type="protein sequence ID" value="AOZ69656.1"/>
    <property type="molecule type" value="Genomic_DNA"/>
</dbReference>
<dbReference type="Pfam" id="PF00583">
    <property type="entry name" value="Acetyltransf_1"/>
    <property type="match status" value="1"/>
</dbReference>
<evidence type="ECO:0000256" key="1">
    <source>
        <dbReference type="ARBA" id="ARBA00022679"/>
    </source>
</evidence>
<dbReference type="RefSeq" id="WP_068767046.1">
    <property type="nucleotide sequence ID" value="NZ_CP017781.1"/>
</dbReference>
<evidence type="ECO:0000313" key="5">
    <source>
        <dbReference type="Proteomes" id="UP000176562"/>
    </source>
</evidence>
<feature type="domain" description="N-acetyltransferase" evidence="3">
    <location>
        <begin position="3"/>
        <end position="147"/>
    </location>
</feature>
<dbReference type="CDD" id="cd04301">
    <property type="entry name" value="NAT_SF"/>
    <property type="match status" value="1"/>
</dbReference>
<dbReference type="STRING" id="1850250.LPB142_10285"/>
<keyword evidence="5" id="KW-1185">Reference proteome</keyword>
<reference evidence="4 5" key="1">
    <citation type="submission" date="2016-10" db="EMBL/GenBank/DDBJ databases">
        <title>Rhodobacter sp. LPB0142, isolated from sea water.</title>
        <authorList>
            <person name="Kim E."/>
            <person name="Yi H."/>
        </authorList>
    </citation>
    <scope>NUCLEOTIDE SEQUENCE [LARGE SCALE GENOMIC DNA]</scope>
    <source>
        <strain evidence="4 5">LPB0142</strain>
    </source>
</reference>